<reference evidence="4" key="1">
    <citation type="submission" date="2016-06" db="UniProtKB">
        <authorList>
            <consortium name="WormBaseParasite"/>
        </authorList>
    </citation>
    <scope>IDENTIFICATION</scope>
</reference>
<feature type="compositionally biased region" description="Polar residues" evidence="1">
    <location>
        <begin position="1"/>
        <end position="11"/>
    </location>
</feature>
<protein>
    <submittedName>
        <fullName evidence="2 4">Uncharacterized protein</fullName>
    </submittedName>
</protein>
<keyword evidence="3" id="KW-1185">Reference proteome</keyword>
<reference evidence="2 3" key="2">
    <citation type="submission" date="2018-11" db="EMBL/GenBank/DDBJ databases">
        <authorList>
            <consortium name="Pathogen Informatics"/>
        </authorList>
    </citation>
    <scope>NUCLEOTIDE SEQUENCE [LARGE SCALE GENOMIC DNA]</scope>
</reference>
<evidence type="ECO:0000313" key="4">
    <source>
        <dbReference type="WBParaSite" id="SBAD_0000670101-mRNA-1"/>
    </source>
</evidence>
<feature type="region of interest" description="Disordered" evidence="1">
    <location>
        <begin position="1"/>
        <end position="85"/>
    </location>
</feature>
<dbReference type="Proteomes" id="UP000270296">
    <property type="component" value="Unassembled WGS sequence"/>
</dbReference>
<evidence type="ECO:0000256" key="1">
    <source>
        <dbReference type="SAM" id="MobiDB-lite"/>
    </source>
</evidence>
<dbReference type="AlphaFoldDB" id="A0A183IS56"/>
<organism evidence="4">
    <name type="scientific">Soboliphyme baturini</name>
    <dbReference type="NCBI Taxonomy" id="241478"/>
    <lineage>
        <taxon>Eukaryota</taxon>
        <taxon>Metazoa</taxon>
        <taxon>Ecdysozoa</taxon>
        <taxon>Nematoda</taxon>
        <taxon>Enoplea</taxon>
        <taxon>Dorylaimia</taxon>
        <taxon>Dioctophymatida</taxon>
        <taxon>Dioctophymatoidea</taxon>
        <taxon>Soboliphymatidae</taxon>
        <taxon>Soboliphyme</taxon>
    </lineage>
</organism>
<evidence type="ECO:0000313" key="2">
    <source>
        <dbReference type="EMBL" id="VDP10060.1"/>
    </source>
</evidence>
<dbReference type="EMBL" id="UZAM01009767">
    <property type="protein sequence ID" value="VDP10060.1"/>
    <property type="molecule type" value="Genomic_DNA"/>
</dbReference>
<proteinExistence type="predicted"/>
<gene>
    <name evidence="2" type="ORF">SBAD_LOCUS6452</name>
</gene>
<name>A0A183IS56_9BILA</name>
<feature type="compositionally biased region" description="Basic and acidic residues" evidence="1">
    <location>
        <begin position="16"/>
        <end position="36"/>
    </location>
</feature>
<dbReference type="WBParaSite" id="SBAD_0000670101-mRNA-1">
    <property type="protein sequence ID" value="SBAD_0000670101-mRNA-1"/>
    <property type="gene ID" value="SBAD_0000670101"/>
</dbReference>
<evidence type="ECO:0000313" key="3">
    <source>
        <dbReference type="Proteomes" id="UP000270296"/>
    </source>
</evidence>
<sequence>MGHRSTVSRSGTGFELFRRQERKRDERLNGQRRRCDLPSAPAASADHWSPPFPTVLLSQTTDRPGDRPGDRPAISAKDSSGVQPA</sequence>
<accession>A0A183IS56</accession>